<gene>
    <name evidence="1" type="ORF">H9631_15810</name>
</gene>
<reference evidence="1 2" key="1">
    <citation type="submission" date="2020-08" db="EMBL/GenBank/DDBJ databases">
        <title>A Genomic Blueprint of the Chicken Gut Microbiome.</title>
        <authorList>
            <person name="Gilroy R."/>
            <person name="Ravi A."/>
            <person name="Getino M."/>
            <person name="Pursley I."/>
            <person name="Horton D.L."/>
            <person name="Alikhan N.-F."/>
            <person name="Baker D."/>
            <person name="Gharbi K."/>
            <person name="Hall N."/>
            <person name="Watson M."/>
            <person name="Adriaenssens E.M."/>
            <person name="Foster-Nyarko E."/>
            <person name="Jarju S."/>
            <person name="Secka A."/>
            <person name="Antonio M."/>
            <person name="Oren A."/>
            <person name="Chaudhuri R."/>
            <person name="La Ragione R.M."/>
            <person name="Hildebrand F."/>
            <person name="Pallen M.J."/>
        </authorList>
    </citation>
    <scope>NUCLEOTIDE SEQUENCE [LARGE SCALE GENOMIC DNA]</scope>
    <source>
        <strain evidence="1 2">Sa1BUA2</strain>
    </source>
</reference>
<keyword evidence="2" id="KW-1185">Reference proteome</keyword>
<organism evidence="1 2">
    <name type="scientific">Bacillus norwichensis</name>
    <dbReference type="NCBI Taxonomy" id="2762217"/>
    <lineage>
        <taxon>Bacteria</taxon>
        <taxon>Bacillati</taxon>
        <taxon>Bacillota</taxon>
        <taxon>Bacilli</taxon>
        <taxon>Bacillales</taxon>
        <taxon>Bacillaceae</taxon>
        <taxon>Bacillus</taxon>
    </lineage>
</organism>
<name>A0ABR8VP53_9BACI</name>
<evidence type="ECO:0000313" key="2">
    <source>
        <dbReference type="Proteomes" id="UP000648182"/>
    </source>
</evidence>
<dbReference type="Proteomes" id="UP000648182">
    <property type="component" value="Unassembled WGS sequence"/>
</dbReference>
<evidence type="ECO:0000313" key="1">
    <source>
        <dbReference type="EMBL" id="MBD8006545.1"/>
    </source>
</evidence>
<dbReference type="EMBL" id="JACSPV010000032">
    <property type="protein sequence ID" value="MBD8006545.1"/>
    <property type="molecule type" value="Genomic_DNA"/>
</dbReference>
<sequence length="270" mass="29361">MSVQTFIPSVWEAKLLTAYRKFSAAELVTTPPTKIEGNKIIFNRIGASQLKDYNGEVEWDAATTTPIELNMDQKKYFAIAVDDVDAVQAAGDILDAYTEDEAANAKEKMDGFVFGLYTGAHADNVIGTDTEPIPLDKSNVYDYIVDLGTALSKKKVPVANRFVVVNAEVLGLLSKDDRFTRNPVVLENGVVEGQKINGLQVVVSEEIANVSGKYKIMAMHKSAIGFGKQIDKTEAMRLESAFSDGVRGLFVYGSEVIRPEALAVLTATIG</sequence>
<accession>A0ABR8VP53</accession>
<proteinExistence type="predicted"/>
<protein>
    <recommendedName>
        <fullName evidence="3">P22 coat protein-protein 5 domain protein</fullName>
    </recommendedName>
</protein>
<evidence type="ECO:0008006" key="3">
    <source>
        <dbReference type="Google" id="ProtNLM"/>
    </source>
</evidence>
<dbReference type="RefSeq" id="WP_191814476.1">
    <property type="nucleotide sequence ID" value="NZ_JACSPV010000032.1"/>
</dbReference>
<comment type="caution">
    <text evidence="1">The sequence shown here is derived from an EMBL/GenBank/DDBJ whole genome shotgun (WGS) entry which is preliminary data.</text>
</comment>